<dbReference type="CDD" id="cd12797">
    <property type="entry name" value="M23_peptidase"/>
    <property type="match status" value="1"/>
</dbReference>
<dbReference type="InterPro" id="IPR050570">
    <property type="entry name" value="Cell_wall_metabolism_enzyme"/>
</dbReference>
<comment type="caution">
    <text evidence="9">The sequence shown here is derived from an EMBL/GenBank/DDBJ whole genome shotgun (WGS) entry which is preliminary data.</text>
</comment>
<accession>A0A5C5U9I1</accession>
<feature type="compositionally biased region" description="Low complexity" evidence="7">
    <location>
        <begin position="98"/>
        <end position="114"/>
    </location>
</feature>
<dbReference type="Pfam" id="PF01551">
    <property type="entry name" value="Peptidase_M23"/>
    <property type="match status" value="1"/>
</dbReference>
<keyword evidence="2" id="KW-0645">Protease</keyword>
<feature type="domain" description="M23ase beta-sheet core" evidence="8">
    <location>
        <begin position="145"/>
        <end position="237"/>
    </location>
</feature>
<keyword evidence="10" id="KW-1185">Reference proteome</keyword>
<evidence type="ECO:0000256" key="7">
    <source>
        <dbReference type="SAM" id="MobiDB-lite"/>
    </source>
</evidence>
<organism evidence="9 10">
    <name type="scientific">Luteimonas marina</name>
    <dbReference type="NCBI Taxonomy" id="488485"/>
    <lineage>
        <taxon>Bacteria</taxon>
        <taxon>Pseudomonadati</taxon>
        <taxon>Pseudomonadota</taxon>
        <taxon>Gammaproteobacteria</taxon>
        <taxon>Lysobacterales</taxon>
        <taxon>Lysobacteraceae</taxon>
        <taxon>Luteimonas</taxon>
    </lineage>
</organism>
<evidence type="ECO:0000256" key="3">
    <source>
        <dbReference type="ARBA" id="ARBA00022723"/>
    </source>
</evidence>
<dbReference type="GO" id="GO:0004222">
    <property type="term" value="F:metalloendopeptidase activity"/>
    <property type="evidence" value="ECO:0007669"/>
    <property type="project" value="TreeGrafter"/>
</dbReference>
<evidence type="ECO:0000256" key="5">
    <source>
        <dbReference type="ARBA" id="ARBA00022833"/>
    </source>
</evidence>
<comment type="cofactor">
    <cofactor evidence="1">
        <name>Zn(2+)</name>
        <dbReference type="ChEBI" id="CHEBI:29105"/>
    </cofactor>
</comment>
<dbReference type="InterPro" id="IPR016047">
    <property type="entry name" value="M23ase_b-sheet_dom"/>
</dbReference>
<gene>
    <name evidence="9" type="ORF">FQY83_05830</name>
</gene>
<evidence type="ECO:0000256" key="6">
    <source>
        <dbReference type="ARBA" id="ARBA00023049"/>
    </source>
</evidence>
<proteinExistence type="predicted"/>
<dbReference type="SUPFAM" id="SSF51261">
    <property type="entry name" value="Duplicated hybrid motif"/>
    <property type="match status" value="1"/>
</dbReference>
<evidence type="ECO:0000256" key="4">
    <source>
        <dbReference type="ARBA" id="ARBA00022801"/>
    </source>
</evidence>
<dbReference type="InterPro" id="IPR011055">
    <property type="entry name" value="Dup_hybrid_motif"/>
</dbReference>
<sequence length="262" mass="27102">MFVRALLILALGLLAANVGWRLLRGDEAPLWKRTPAAVAGEGDRASVGLRAGAGVPEAAVAEAAPAPDVPSWPGNADVPPVAQAPEALPPTDADDPRVSAAAAGGRAPVAASARPSPPGLIVPVRGIRAADLQDTFGDSRSGERTHEALDIMAPAGTPVLAVADGHVEKLFDSERGGLTIYQFEPTGTWCYYYAHLQSYAPGLAEGAQVKQGDVIGFVGSTGNADPAAPHLHFAVFALTPEKQWWTGAAVNPYPLLRGADTR</sequence>
<evidence type="ECO:0000256" key="2">
    <source>
        <dbReference type="ARBA" id="ARBA00022670"/>
    </source>
</evidence>
<protein>
    <submittedName>
        <fullName evidence="9">M23 family metallopeptidase</fullName>
    </submittedName>
</protein>
<dbReference type="Proteomes" id="UP000319980">
    <property type="component" value="Unassembled WGS sequence"/>
</dbReference>
<keyword evidence="5" id="KW-0862">Zinc</keyword>
<reference evidence="9 10" key="1">
    <citation type="journal article" date="2008" name="Int. J. Syst. Evol. Microbiol.">
        <title>Luteimonas marina sp. nov., isolated from seawater.</title>
        <authorList>
            <person name="Baik K.S."/>
            <person name="Park S.C."/>
            <person name="Kim M.S."/>
            <person name="Kim E.M."/>
            <person name="Park C."/>
            <person name="Chun J."/>
            <person name="Seong C.N."/>
        </authorList>
    </citation>
    <scope>NUCLEOTIDE SEQUENCE [LARGE SCALE GENOMIC DNA]</scope>
    <source>
        <strain evidence="9 10">FR1330</strain>
    </source>
</reference>
<dbReference type="PANTHER" id="PTHR21666">
    <property type="entry name" value="PEPTIDASE-RELATED"/>
    <property type="match status" value="1"/>
</dbReference>
<dbReference type="EMBL" id="VOHK01000002">
    <property type="protein sequence ID" value="TWT22537.1"/>
    <property type="molecule type" value="Genomic_DNA"/>
</dbReference>
<dbReference type="OrthoDB" id="9800107at2"/>
<keyword evidence="3" id="KW-0479">Metal-binding</keyword>
<evidence type="ECO:0000313" key="10">
    <source>
        <dbReference type="Proteomes" id="UP000319980"/>
    </source>
</evidence>
<evidence type="ECO:0000256" key="1">
    <source>
        <dbReference type="ARBA" id="ARBA00001947"/>
    </source>
</evidence>
<dbReference type="AlphaFoldDB" id="A0A5C5U9I1"/>
<dbReference type="PANTHER" id="PTHR21666:SF288">
    <property type="entry name" value="CELL DIVISION PROTEIN YTFB"/>
    <property type="match status" value="1"/>
</dbReference>
<keyword evidence="6" id="KW-0482">Metalloprotease</keyword>
<dbReference type="GO" id="GO:0006508">
    <property type="term" value="P:proteolysis"/>
    <property type="evidence" value="ECO:0007669"/>
    <property type="project" value="UniProtKB-KW"/>
</dbReference>
<name>A0A5C5U9I1_9GAMM</name>
<evidence type="ECO:0000313" key="9">
    <source>
        <dbReference type="EMBL" id="TWT22537.1"/>
    </source>
</evidence>
<evidence type="ECO:0000259" key="8">
    <source>
        <dbReference type="Pfam" id="PF01551"/>
    </source>
</evidence>
<keyword evidence="4" id="KW-0378">Hydrolase</keyword>
<dbReference type="GO" id="GO:0046872">
    <property type="term" value="F:metal ion binding"/>
    <property type="evidence" value="ECO:0007669"/>
    <property type="project" value="UniProtKB-KW"/>
</dbReference>
<dbReference type="Gene3D" id="2.70.70.10">
    <property type="entry name" value="Glucose Permease (Domain IIA)"/>
    <property type="match status" value="1"/>
</dbReference>
<feature type="region of interest" description="Disordered" evidence="7">
    <location>
        <begin position="61"/>
        <end position="117"/>
    </location>
</feature>